<name>A0AAV3ZNX4_9GAST</name>
<dbReference type="EMBL" id="BLXT01002664">
    <property type="protein sequence ID" value="GFN96216.1"/>
    <property type="molecule type" value="Genomic_DNA"/>
</dbReference>
<organism evidence="1 2">
    <name type="scientific">Plakobranchus ocellatus</name>
    <dbReference type="NCBI Taxonomy" id="259542"/>
    <lineage>
        <taxon>Eukaryota</taxon>
        <taxon>Metazoa</taxon>
        <taxon>Spiralia</taxon>
        <taxon>Lophotrochozoa</taxon>
        <taxon>Mollusca</taxon>
        <taxon>Gastropoda</taxon>
        <taxon>Heterobranchia</taxon>
        <taxon>Euthyneura</taxon>
        <taxon>Panpulmonata</taxon>
        <taxon>Sacoglossa</taxon>
        <taxon>Placobranchoidea</taxon>
        <taxon>Plakobranchidae</taxon>
        <taxon>Plakobranchus</taxon>
    </lineage>
</organism>
<sequence length="174" mass="19388">MHCPISLPLSQCTAWSLFHCDNALSDQCSTFTLHCPVSLPLSRCIARSVSLTVMTPCPTSLSLSRCTPRSVFCHVMLPDPNVTMYCPVSLPLSRCTARSLFHVTVQSLIRHLTRCTAWSIFHRHLALPFTLTCHDALPGQSSIVTMYCPVKLPLSRCTVRSLFPVTVHSLLRHL</sequence>
<proteinExistence type="predicted"/>
<reference evidence="1 2" key="1">
    <citation type="journal article" date="2021" name="Elife">
        <title>Chloroplast acquisition without the gene transfer in kleptoplastic sea slugs, Plakobranchus ocellatus.</title>
        <authorList>
            <person name="Maeda T."/>
            <person name="Takahashi S."/>
            <person name="Yoshida T."/>
            <person name="Shimamura S."/>
            <person name="Takaki Y."/>
            <person name="Nagai Y."/>
            <person name="Toyoda A."/>
            <person name="Suzuki Y."/>
            <person name="Arimoto A."/>
            <person name="Ishii H."/>
            <person name="Satoh N."/>
            <person name="Nishiyama T."/>
            <person name="Hasebe M."/>
            <person name="Maruyama T."/>
            <person name="Minagawa J."/>
            <person name="Obokata J."/>
            <person name="Shigenobu S."/>
        </authorList>
    </citation>
    <scope>NUCLEOTIDE SEQUENCE [LARGE SCALE GENOMIC DNA]</scope>
</reference>
<comment type="caution">
    <text evidence="1">The sequence shown here is derived from an EMBL/GenBank/DDBJ whole genome shotgun (WGS) entry which is preliminary data.</text>
</comment>
<protein>
    <submittedName>
        <fullName evidence="1">Uncharacterized protein</fullName>
    </submittedName>
</protein>
<evidence type="ECO:0000313" key="2">
    <source>
        <dbReference type="Proteomes" id="UP000735302"/>
    </source>
</evidence>
<keyword evidence="2" id="KW-1185">Reference proteome</keyword>
<accession>A0AAV3ZNX4</accession>
<gene>
    <name evidence="1" type="ORF">PoB_002272200</name>
</gene>
<evidence type="ECO:0000313" key="1">
    <source>
        <dbReference type="EMBL" id="GFN96216.1"/>
    </source>
</evidence>
<dbReference type="Proteomes" id="UP000735302">
    <property type="component" value="Unassembled WGS sequence"/>
</dbReference>
<dbReference type="AlphaFoldDB" id="A0AAV3ZNX4"/>